<name>A0A4V0ND76_SORCE</name>
<dbReference type="CDD" id="cd14014">
    <property type="entry name" value="STKc_PknB_like"/>
    <property type="match status" value="1"/>
</dbReference>
<dbReference type="Gene3D" id="1.10.510.10">
    <property type="entry name" value="Transferase(Phosphotransferase) domain 1"/>
    <property type="match status" value="1"/>
</dbReference>
<dbReference type="PROSITE" id="PS00108">
    <property type="entry name" value="PROTEIN_KINASE_ST"/>
    <property type="match status" value="1"/>
</dbReference>
<dbReference type="EC" id="2.7.11.1" evidence="8"/>
<dbReference type="Proteomes" id="UP000295781">
    <property type="component" value="Chromosome"/>
</dbReference>
<dbReference type="InterPro" id="IPR011009">
    <property type="entry name" value="Kinase-like_dom_sf"/>
</dbReference>
<dbReference type="InterPro" id="IPR008271">
    <property type="entry name" value="Ser/Thr_kinase_AS"/>
</dbReference>
<proteinExistence type="predicted"/>
<feature type="binding site" evidence="5">
    <location>
        <position position="143"/>
    </location>
    <ligand>
        <name>ATP</name>
        <dbReference type="ChEBI" id="CHEBI:30616"/>
    </ligand>
</feature>
<dbReference type="InterPro" id="IPR000719">
    <property type="entry name" value="Prot_kinase_dom"/>
</dbReference>
<protein>
    <submittedName>
        <fullName evidence="8">Protein kinase</fullName>
        <ecNumber evidence="8">2.7.11.1</ecNumber>
    </submittedName>
</protein>
<keyword evidence="3 8" id="KW-0418">Kinase</keyword>
<dbReference type="PANTHER" id="PTHR43289">
    <property type="entry name" value="MITOGEN-ACTIVATED PROTEIN KINASE KINASE KINASE 20-RELATED"/>
    <property type="match status" value="1"/>
</dbReference>
<evidence type="ECO:0000256" key="3">
    <source>
        <dbReference type="ARBA" id="ARBA00022777"/>
    </source>
</evidence>
<evidence type="ECO:0000256" key="6">
    <source>
        <dbReference type="SAM" id="MobiDB-lite"/>
    </source>
</evidence>
<dbReference type="SMART" id="SM00220">
    <property type="entry name" value="S_TKc"/>
    <property type="match status" value="1"/>
</dbReference>
<dbReference type="SUPFAM" id="SSF56112">
    <property type="entry name" value="Protein kinase-like (PK-like)"/>
    <property type="match status" value="1"/>
</dbReference>
<evidence type="ECO:0000259" key="7">
    <source>
        <dbReference type="PROSITE" id="PS50011"/>
    </source>
</evidence>
<reference evidence="8 9" key="1">
    <citation type="submission" date="2015-09" db="EMBL/GenBank/DDBJ databases">
        <title>Sorangium comparison.</title>
        <authorList>
            <person name="Zaburannyi N."/>
            <person name="Bunk B."/>
            <person name="Overmann J."/>
            <person name="Mueller R."/>
        </authorList>
    </citation>
    <scope>NUCLEOTIDE SEQUENCE [LARGE SCALE GENOMIC DNA]</scope>
    <source>
        <strain evidence="8 9">So ceGT47</strain>
    </source>
</reference>
<dbReference type="PROSITE" id="PS00107">
    <property type="entry name" value="PROTEIN_KINASE_ATP"/>
    <property type="match status" value="1"/>
</dbReference>
<evidence type="ECO:0000256" key="2">
    <source>
        <dbReference type="ARBA" id="ARBA00022741"/>
    </source>
</evidence>
<feature type="region of interest" description="Disordered" evidence="6">
    <location>
        <begin position="29"/>
        <end position="82"/>
    </location>
</feature>
<evidence type="ECO:0000256" key="4">
    <source>
        <dbReference type="ARBA" id="ARBA00022840"/>
    </source>
</evidence>
<feature type="domain" description="Protein kinase" evidence="7">
    <location>
        <begin position="114"/>
        <end position="381"/>
    </location>
</feature>
<dbReference type="Pfam" id="PF00069">
    <property type="entry name" value="Pkinase"/>
    <property type="match status" value="1"/>
</dbReference>
<dbReference type="Gene3D" id="3.30.200.20">
    <property type="entry name" value="Phosphorylase Kinase, domain 1"/>
    <property type="match status" value="1"/>
</dbReference>
<sequence length="645" mass="67096">MARCPACSGENPDSARFCVACGAPLAARDAGEAAQSPASPAPGGPRATVPGQPLLGALLPEDPAHRGSPPGPGAGGARAPGAAPAVIPAPLAGSLPRRALGGHLPAGTLVDQKYVIERVLGEGGMGVVYLARDVHTGLHVVLKAVRQELAHRPDVRARTLAEGRALAQIDHPNVVHLKAVVAERDELWLVMQYIDGESLEQRLTRYAEERRPMPVPEALSLFRQIASGIAAAHREGVIHRDLKPANVLIRGKDGVAKVTDFGIAKAEADALAGRGLTKGIIGSLDYMSPEQVLGRRDLDKRVDIYALGIVLYEMLVGQVPFDAASDIEIMRLHAEAPLPRVGAARRDVSPELDALLQRACAKDRADRFGSCEEMLAALDAIARPASTAISAAPLAASSRPPPPAATTVDAAHLAAPSPPGAAGASASARAPRASRPWLAIGAGALAVVGGAAAVLGLGVLGGQPDVDGEEEGGARPPPPDASASVAAPETSAKAPQPSPLAGLVGLWIGNGRELEAVLAGEALEFRVRRPEQFAPQDYVEGEARFSLREIPGETAVFAVEDRIRFIAPGARPFDPARSRGTCQDVRSAVEGRPLRASFDGTRLSVEFAKIEPTARNFVLERNKVVSCVGLSALPATRVVSTLSRP</sequence>
<dbReference type="PANTHER" id="PTHR43289:SF6">
    <property type="entry name" value="SERINE_THREONINE-PROTEIN KINASE NEKL-3"/>
    <property type="match status" value="1"/>
</dbReference>
<dbReference type="PROSITE" id="PS50011">
    <property type="entry name" value="PROTEIN_KINASE_DOM"/>
    <property type="match status" value="1"/>
</dbReference>
<evidence type="ECO:0000313" key="8">
    <source>
        <dbReference type="EMBL" id="AUX21702.1"/>
    </source>
</evidence>
<keyword evidence="2 5" id="KW-0547">Nucleotide-binding</keyword>
<evidence type="ECO:0000256" key="1">
    <source>
        <dbReference type="ARBA" id="ARBA00022679"/>
    </source>
</evidence>
<organism evidence="8 9">
    <name type="scientific">Sorangium cellulosum</name>
    <name type="common">Polyangium cellulosum</name>
    <dbReference type="NCBI Taxonomy" id="56"/>
    <lineage>
        <taxon>Bacteria</taxon>
        <taxon>Pseudomonadati</taxon>
        <taxon>Myxococcota</taxon>
        <taxon>Polyangia</taxon>
        <taxon>Polyangiales</taxon>
        <taxon>Polyangiaceae</taxon>
        <taxon>Sorangium</taxon>
    </lineage>
</organism>
<dbReference type="GO" id="GO:0005524">
    <property type="term" value="F:ATP binding"/>
    <property type="evidence" value="ECO:0007669"/>
    <property type="project" value="UniProtKB-UniRule"/>
</dbReference>
<dbReference type="RefSeq" id="WP_242516101.1">
    <property type="nucleotide sequence ID" value="NZ_CP012670.1"/>
</dbReference>
<dbReference type="GO" id="GO:0004674">
    <property type="term" value="F:protein serine/threonine kinase activity"/>
    <property type="evidence" value="ECO:0007669"/>
    <property type="project" value="UniProtKB-EC"/>
</dbReference>
<keyword evidence="1 8" id="KW-0808">Transferase</keyword>
<dbReference type="EMBL" id="CP012670">
    <property type="protein sequence ID" value="AUX21702.1"/>
    <property type="molecule type" value="Genomic_DNA"/>
</dbReference>
<accession>A0A4V0ND76</accession>
<dbReference type="InterPro" id="IPR017441">
    <property type="entry name" value="Protein_kinase_ATP_BS"/>
</dbReference>
<dbReference type="AlphaFoldDB" id="A0A4V0ND76"/>
<evidence type="ECO:0000256" key="5">
    <source>
        <dbReference type="PROSITE-ProRule" id="PRU10141"/>
    </source>
</evidence>
<gene>
    <name evidence="8" type="ORF">SOCEGT47_021890</name>
</gene>
<keyword evidence="4 5" id="KW-0067">ATP-binding</keyword>
<evidence type="ECO:0000313" key="9">
    <source>
        <dbReference type="Proteomes" id="UP000295781"/>
    </source>
</evidence>
<feature type="region of interest" description="Disordered" evidence="6">
    <location>
        <begin position="464"/>
        <end position="498"/>
    </location>
</feature>